<evidence type="ECO:0008006" key="3">
    <source>
        <dbReference type="Google" id="ProtNLM"/>
    </source>
</evidence>
<sequence>MTFEKPAGEYVAKDYYIWNGEPELNGDGDFYQELVPTNPVDYKYYAVNDGECIQTEGRRVTSKLYGPKRFLSKARARPGLTARLQRLVERTDLRGLGVDFVRDAENRFWAIDLNLAAGYRNTGLEPAICRSIRASLPE</sequence>
<gene>
    <name evidence="1" type="ORF">C449_13477</name>
</gene>
<protein>
    <recommendedName>
        <fullName evidence="3">ATP-grasp fold RimK-type domain-containing protein</fullName>
    </recommendedName>
</protein>
<organism evidence="1 2">
    <name type="scientific">Halococcus saccharolyticus DSM 5350</name>
    <dbReference type="NCBI Taxonomy" id="1227455"/>
    <lineage>
        <taxon>Archaea</taxon>
        <taxon>Methanobacteriati</taxon>
        <taxon>Methanobacteriota</taxon>
        <taxon>Stenosarchaea group</taxon>
        <taxon>Halobacteria</taxon>
        <taxon>Halobacteriales</taxon>
        <taxon>Halococcaceae</taxon>
        <taxon>Halococcus</taxon>
    </lineage>
</organism>
<dbReference type="Proteomes" id="UP000011669">
    <property type="component" value="Unassembled WGS sequence"/>
</dbReference>
<evidence type="ECO:0000313" key="1">
    <source>
        <dbReference type="EMBL" id="EMA43573.1"/>
    </source>
</evidence>
<evidence type="ECO:0000313" key="2">
    <source>
        <dbReference type="Proteomes" id="UP000011669"/>
    </source>
</evidence>
<accession>M0ME27</accession>
<dbReference type="AlphaFoldDB" id="M0ME27"/>
<dbReference type="SUPFAM" id="SSF56059">
    <property type="entry name" value="Glutathione synthetase ATP-binding domain-like"/>
    <property type="match status" value="1"/>
</dbReference>
<keyword evidence="2" id="KW-1185">Reference proteome</keyword>
<proteinExistence type="predicted"/>
<name>M0ME27_9EURY</name>
<dbReference type="EMBL" id="AOMD01000029">
    <property type="protein sequence ID" value="EMA43573.1"/>
    <property type="molecule type" value="Genomic_DNA"/>
</dbReference>
<reference evidence="1 2" key="1">
    <citation type="journal article" date="2014" name="PLoS Genet.">
        <title>Phylogenetically driven sequencing of extremely halophilic archaea reveals strategies for static and dynamic osmo-response.</title>
        <authorList>
            <person name="Becker E.A."/>
            <person name="Seitzer P.M."/>
            <person name="Tritt A."/>
            <person name="Larsen D."/>
            <person name="Krusor M."/>
            <person name="Yao A.I."/>
            <person name="Wu D."/>
            <person name="Madern D."/>
            <person name="Eisen J.A."/>
            <person name="Darling A.E."/>
            <person name="Facciotti M.T."/>
        </authorList>
    </citation>
    <scope>NUCLEOTIDE SEQUENCE [LARGE SCALE GENOMIC DNA]</scope>
    <source>
        <strain evidence="1 2">DSM 5350</strain>
    </source>
</reference>
<dbReference type="InParanoid" id="M0ME27"/>
<comment type="caution">
    <text evidence="1">The sequence shown here is derived from an EMBL/GenBank/DDBJ whole genome shotgun (WGS) entry which is preliminary data.</text>
</comment>